<dbReference type="Gene3D" id="3.40.50.1010">
    <property type="entry name" value="5'-nuclease"/>
    <property type="match status" value="1"/>
</dbReference>
<dbReference type="InterPro" id="IPR029060">
    <property type="entry name" value="PIN-like_dom_sf"/>
</dbReference>
<evidence type="ECO:0000313" key="2">
    <source>
        <dbReference type="EMBL" id="ETW95605.1"/>
    </source>
</evidence>
<dbReference type="PANTHER" id="PTHR34610">
    <property type="entry name" value="SSL7007 PROTEIN"/>
    <property type="match status" value="1"/>
</dbReference>
<accession>W4LD02</accession>
<name>W4LD02_ENTF1</name>
<sequence>MRVVIDTNVAVSAVLLPRSVPRQAFDRAMAHGTVLISSATVAELNDVLRRPHFDRYVHEDERLEFLATLVRDAELVIVTEVMTDCRDPNDNKFLELAVSGQASHIVSGDEDLRVLHPFRSVQIVTSQAFLAQAGA</sequence>
<proteinExistence type="predicted"/>
<dbReference type="InterPro" id="IPR002850">
    <property type="entry name" value="PIN_toxin-like"/>
</dbReference>
<keyword evidence="2" id="KW-0238">DNA-binding</keyword>
<organism evidence="2 3">
    <name type="scientific">Entotheonella factor</name>
    <dbReference type="NCBI Taxonomy" id="1429438"/>
    <lineage>
        <taxon>Bacteria</taxon>
        <taxon>Pseudomonadati</taxon>
        <taxon>Nitrospinota/Tectimicrobiota group</taxon>
        <taxon>Candidatus Tectimicrobiota</taxon>
        <taxon>Candidatus Entotheonellia</taxon>
        <taxon>Candidatus Entotheonellales</taxon>
        <taxon>Candidatus Entotheonellaceae</taxon>
        <taxon>Candidatus Entotheonella</taxon>
    </lineage>
</organism>
<dbReference type="GO" id="GO:0003677">
    <property type="term" value="F:DNA binding"/>
    <property type="evidence" value="ECO:0007669"/>
    <property type="project" value="UniProtKB-KW"/>
</dbReference>
<dbReference type="SUPFAM" id="SSF88723">
    <property type="entry name" value="PIN domain-like"/>
    <property type="match status" value="1"/>
</dbReference>
<comment type="caution">
    <text evidence="2">The sequence shown here is derived from an EMBL/GenBank/DDBJ whole genome shotgun (WGS) entry which is preliminary data.</text>
</comment>
<dbReference type="HOGENOM" id="CLU_116617_3_2_7"/>
<dbReference type="Proteomes" id="UP000019141">
    <property type="component" value="Unassembled WGS sequence"/>
</dbReference>
<keyword evidence="3" id="KW-1185">Reference proteome</keyword>
<dbReference type="Pfam" id="PF13470">
    <property type="entry name" value="PIN_3"/>
    <property type="match status" value="1"/>
</dbReference>
<evidence type="ECO:0000313" key="3">
    <source>
        <dbReference type="Proteomes" id="UP000019141"/>
    </source>
</evidence>
<dbReference type="EMBL" id="AZHW01000895">
    <property type="protein sequence ID" value="ETW95605.1"/>
    <property type="molecule type" value="Genomic_DNA"/>
</dbReference>
<dbReference type="InterPro" id="IPR002716">
    <property type="entry name" value="PIN_dom"/>
</dbReference>
<feature type="domain" description="PIN" evidence="1">
    <location>
        <begin position="1"/>
        <end position="114"/>
    </location>
</feature>
<reference evidence="2 3" key="1">
    <citation type="journal article" date="2014" name="Nature">
        <title>An environmental bacterial taxon with a large and distinct metabolic repertoire.</title>
        <authorList>
            <person name="Wilson M.C."/>
            <person name="Mori T."/>
            <person name="Ruckert C."/>
            <person name="Uria A.R."/>
            <person name="Helf M.J."/>
            <person name="Takada K."/>
            <person name="Gernert C."/>
            <person name="Steffens U.A."/>
            <person name="Heycke N."/>
            <person name="Schmitt S."/>
            <person name="Rinke C."/>
            <person name="Helfrich E.J."/>
            <person name="Brachmann A.O."/>
            <person name="Gurgui C."/>
            <person name="Wakimoto T."/>
            <person name="Kracht M."/>
            <person name="Crusemann M."/>
            <person name="Hentschel U."/>
            <person name="Abe I."/>
            <person name="Matsunaga S."/>
            <person name="Kalinowski J."/>
            <person name="Takeyama H."/>
            <person name="Piel J."/>
        </authorList>
    </citation>
    <scope>NUCLEOTIDE SEQUENCE [LARGE SCALE GENOMIC DNA]</scope>
    <source>
        <strain evidence="3">TSY1</strain>
    </source>
</reference>
<dbReference type="PANTHER" id="PTHR34610:SF3">
    <property type="entry name" value="SSL7007 PROTEIN"/>
    <property type="match status" value="1"/>
</dbReference>
<evidence type="ECO:0000259" key="1">
    <source>
        <dbReference type="SMART" id="SM00670"/>
    </source>
</evidence>
<gene>
    <name evidence="2" type="ORF">ETSY1_29895</name>
</gene>
<dbReference type="SMART" id="SM00670">
    <property type="entry name" value="PINc"/>
    <property type="match status" value="1"/>
</dbReference>
<dbReference type="NCBIfam" id="TIGR00305">
    <property type="entry name" value="putative toxin-antitoxin system toxin component, PIN family"/>
    <property type="match status" value="1"/>
</dbReference>
<dbReference type="AlphaFoldDB" id="W4LD02"/>
<protein>
    <submittedName>
        <fullName evidence="2">DNA-binding protein</fullName>
    </submittedName>
</protein>